<sequence length="75" mass="8216">MTGAVGCLTKEFAVFCPSLKVLIAEPGCCRTKAFSNNRHVEARVPDCAQCKTGVRQFEAIVRDAEQAVTRMIEIV</sequence>
<protein>
    <submittedName>
        <fullName evidence="1">Uncharacterized protein</fullName>
    </submittedName>
</protein>
<reference evidence="1 2" key="1">
    <citation type="journal article" date="2015" name="BMC Genomics">
        <title>The genome of the truffle-parasite Tolypocladium ophioglossoides and the evolution of antifungal peptaibiotics.</title>
        <authorList>
            <person name="Quandt C.A."/>
            <person name="Bushley K.E."/>
            <person name="Spatafora J.W."/>
        </authorList>
    </citation>
    <scope>NUCLEOTIDE SEQUENCE [LARGE SCALE GENOMIC DNA]</scope>
    <source>
        <strain evidence="1 2">CBS 100239</strain>
    </source>
</reference>
<dbReference type="Proteomes" id="UP000036947">
    <property type="component" value="Unassembled WGS sequence"/>
</dbReference>
<dbReference type="AlphaFoldDB" id="A0A0L0N1Y3"/>
<comment type="caution">
    <text evidence="1">The sequence shown here is derived from an EMBL/GenBank/DDBJ whole genome shotgun (WGS) entry which is preliminary data.</text>
</comment>
<proteinExistence type="predicted"/>
<evidence type="ECO:0000313" key="2">
    <source>
        <dbReference type="Proteomes" id="UP000036947"/>
    </source>
</evidence>
<dbReference type="OrthoDB" id="1274115at2759"/>
<organism evidence="1 2">
    <name type="scientific">Tolypocladium ophioglossoides (strain CBS 100239)</name>
    <name type="common">Snaketongue truffleclub</name>
    <name type="synonym">Elaphocordyceps ophioglossoides</name>
    <dbReference type="NCBI Taxonomy" id="1163406"/>
    <lineage>
        <taxon>Eukaryota</taxon>
        <taxon>Fungi</taxon>
        <taxon>Dikarya</taxon>
        <taxon>Ascomycota</taxon>
        <taxon>Pezizomycotina</taxon>
        <taxon>Sordariomycetes</taxon>
        <taxon>Hypocreomycetidae</taxon>
        <taxon>Hypocreales</taxon>
        <taxon>Ophiocordycipitaceae</taxon>
        <taxon>Tolypocladium</taxon>
    </lineage>
</organism>
<dbReference type="EMBL" id="LFRF01000029">
    <property type="protein sequence ID" value="KND88031.1"/>
    <property type="molecule type" value="Genomic_DNA"/>
</dbReference>
<evidence type="ECO:0000313" key="1">
    <source>
        <dbReference type="EMBL" id="KND88031.1"/>
    </source>
</evidence>
<accession>A0A0L0N1Y3</accession>
<keyword evidence="2" id="KW-1185">Reference proteome</keyword>
<dbReference type="STRING" id="1163406.A0A0L0N1Y3"/>
<name>A0A0L0N1Y3_TOLOC</name>
<gene>
    <name evidence="1" type="ORF">TOPH_07314</name>
</gene>